<keyword evidence="1" id="KW-0812">Transmembrane</keyword>
<accession>A0A0G4I6Y6</accession>
<sequence>MPDKLKTRRIGGCAKAPEGRESVFSVVYWVVGILRSLWRTRNSLLALGSFVASVLIGWFSASVVLGVAWYFFLLFSYDVAYYLFGVAVICPTESIAHGYTLGVLTDRGDGSAKGEGLDYGFNLYRDMKTGEFDFKKPRTQALEDKFTYAFNALGLEKGMWLLDCGCGCGVWLRWLKDRGVNVVGVNITKAQVDMAKAKGLEVICTDWKDVKDSPELQKKLFNRFDAVSFWDTVEHYVPAGYRKDKAKQDAIYASMFGLAKACIRQGSSLGRIWISCLHFDPNNEHMAPSLRRKLNLTNYLLDKQHSGCYPTYKDRQLTRNAQKEGFALVREDDLTYDYYMTSVLEPTHFGRHEMGWNVPNVFILSVNAFFDPNWMQRLLW</sequence>
<dbReference type="EMBL" id="CDMZ01005392">
    <property type="protein sequence ID" value="CEM52835.1"/>
    <property type="molecule type" value="Genomic_DNA"/>
</dbReference>
<dbReference type="AlphaFoldDB" id="A0A0G4I6Y6"/>
<dbReference type="VEuPathDB" id="CryptoDB:Cvel_1919"/>
<protein>
    <recommendedName>
        <fullName evidence="3">Methyltransferase domain-containing protein</fullName>
    </recommendedName>
</protein>
<dbReference type="SUPFAM" id="SSF53335">
    <property type="entry name" value="S-adenosyl-L-methionine-dependent methyltransferases"/>
    <property type="match status" value="1"/>
</dbReference>
<organism evidence="2">
    <name type="scientific">Chromera velia CCMP2878</name>
    <dbReference type="NCBI Taxonomy" id="1169474"/>
    <lineage>
        <taxon>Eukaryota</taxon>
        <taxon>Sar</taxon>
        <taxon>Alveolata</taxon>
        <taxon>Colpodellida</taxon>
        <taxon>Chromeraceae</taxon>
        <taxon>Chromera</taxon>
    </lineage>
</organism>
<feature type="transmembrane region" description="Helical" evidence="1">
    <location>
        <begin position="44"/>
        <end position="73"/>
    </location>
</feature>
<proteinExistence type="predicted"/>
<keyword evidence="1" id="KW-0472">Membrane</keyword>
<evidence type="ECO:0000256" key="1">
    <source>
        <dbReference type="SAM" id="Phobius"/>
    </source>
</evidence>
<reference evidence="2" key="1">
    <citation type="submission" date="2014-11" db="EMBL/GenBank/DDBJ databases">
        <authorList>
            <person name="Otto D Thomas"/>
            <person name="Naeem Raeece"/>
        </authorList>
    </citation>
    <scope>NUCLEOTIDE SEQUENCE</scope>
</reference>
<dbReference type="CDD" id="cd02440">
    <property type="entry name" value="AdoMet_MTases"/>
    <property type="match status" value="1"/>
</dbReference>
<evidence type="ECO:0000313" key="2">
    <source>
        <dbReference type="EMBL" id="CEM52835.1"/>
    </source>
</evidence>
<dbReference type="Pfam" id="PF02353">
    <property type="entry name" value="CMAS"/>
    <property type="match status" value="1"/>
</dbReference>
<evidence type="ECO:0008006" key="3">
    <source>
        <dbReference type="Google" id="ProtNLM"/>
    </source>
</evidence>
<keyword evidence="1" id="KW-1133">Transmembrane helix</keyword>
<dbReference type="InterPro" id="IPR029063">
    <property type="entry name" value="SAM-dependent_MTases_sf"/>
</dbReference>
<dbReference type="Gene3D" id="3.40.50.150">
    <property type="entry name" value="Vaccinia Virus protein VP39"/>
    <property type="match status" value="1"/>
</dbReference>
<name>A0A0G4I6Y6_9ALVE</name>
<feature type="transmembrane region" description="Helical" evidence="1">
    <location>
        <begin position="79"/>
        <end position="104"/>
    </location>
</feature>
<gene>
    <name evidence="2" type="ORF">Cvel_1919</name>
</gene>